<evidence type="ECO:0000313" key="1">
    <source>
        <dbReference type="EMBL" id="GKV50597.1"/>
    </source>
</evidence>
<name>A0AAV5MM62_9ROSI</name>
<organism evidence="1 2">
    <name type="scientific">Rubroshorea leprosula</name>
    <dbReference type="NCBI Taxonomy" id="152421"/>
    <lineage>
        <taxon>Eukaryota</taxon>
        <taxon>Viridiplantae</taxon>
        <taxon>Streptophyta</taxon>
        <taxon>Embryophyta</taxon>
        <taxon>Tracheophyta</taxon>
        <taxon>Spermatophyta</taxon>
        <taxon>Magnoliopsida</taxon>
        <taxon>eudicotyledons</taxon>
        <taxon>Gunneridae</taxon>
        <taxon>Pentapetalae</taxon>
        <taxon>rosids</taxon>
        <taxon>malvids</taxon>
        <taxon>Malvales</taxon>
        <taxon>Dipterocarpaceae</taxon>
        <taxon>Rubroshorea</taxon>
    </lineage>
</organism>
<proteinExistence type="predicted"/>
<accession>A0AAV5MM62</accession>
<dbReference type="Proteomes" id="UP001054252">
    <property type="component" value="Unassembled WGS sequence"/>
</dbReference>
<protein>
    <recommendedName>
        <fullName evidence="3">ATP synthase F0 subunit 8</fullName>
    </recommendedName>
</protein>
<dbReference type="AlphaFoldDB" id="A0AAV5MM62"/>
<evidence type="ECO:0008006" key="3">
    <source>
        <dbReference type="Google" id="ProtNLM"/>
    </source>
</evidence>
<reference evidence="1 2" key="1">
    <citation type="journal article" date="2021" name="Commun. Biol.">
        <title>The genome of Shorea leprosula (Dipterocarpaceae) highlights the ecological relevance of drought in aseasonal tropical rainforests.</title>
        <authorList>
            <person name="Ng K.K.S."/>
            <person name="Kobayashi M.J."/>
            <person name="Fawcett J.A."/>
            <person name="Hatakeyama M."/>
            <person name="Paape T."/>
            <person name="Ng C.H."/>
            <person name="Ang C.C."/>
            <person name="Tnah L.H."/>
            <person name="Lee C.T."/>
            <person name="Nishiyama T."/>
            <person name="Sese J."/>
            <person name="O'Brien M.J."/>
            <person name="Copetti D."/>
            <person name="Mohd Noor M.I."/>
            <person name="Ong R.C."/>
            <person name="Putra M."/>
            <person name="Sireger I.Z."/>
            <person name="Indrioko S."/>
            <person name="Kosugi Y."/>
            <person name="Izuno A."/>
            <person name="Isagi Y."/>
            <person name="Lee S.L."/>
            <person name="Shimizu K.K."/>
        </authorList>
    </citation>
    <scope>NUCLEOTIDE SEQUENCE [LARGE SCALE GENOMIC DNA]</scope>
    <source>
        <strain evidence="1">214</strain>
    </source>
</reference>
<sequence>MSQKIKAARPTMMTAVTMSLIRKLRRQQQPQPEPWPWRW</sequence>
<comment type="caution">
    <text evidence="1">The sequence shown here is derived from an EMBL/GenBank/DDBJ whole genome shotgun (WGS) entry which is preliminary data.</text>
</comment>
<keyword evidence="2" id="KW-1185">Reference proteome</keyword>
<gene>
    <name evidence="1" type="ORF">SLEP1_g57300</name>
</gene>
<dbReference type="EMBL" id="BPVZ01000379">
    <property type="protein sequence ID" value="GKV50597.1"/>
    <property type="molecule type" value="Genomic_DNA"/>
</dbReference>
<evidence type="ECO:0000313" key="2">
    <source>
        <dbReference type="Proteomes" id="UP001054252"/>
    </source>
</evidence>